<keyword evidence="1" id="KW-0067">ATP-binding</keyword>
<evidence type="ECO:0000256" key="1">
    <source>
        <dbReference type="PROSITE-ProRule" id="PRU00409"/>
    </source>
</evidence>
<dbReference type="RefSeq" id="WP_145028319.1">
    <property type="nucleotide sequence ID" value="NZ_CP036271.1"/>
</dbReference>
<dbReference type="Gene3D" id="3.30.470.20">
    <property type="entry name" value="ATP-grasp fold, B domain"/>
    <property type="match status" value="1"/>
</dbReference>
<protein>
    <submittedName>
        <fullName evidence="3">ATP-grasp domain protein</fullName>
    </submittedName>
</protein>
<sequence>MSLDLEFEPPHCVGLVGASARAAAFSALRAGLTPFCWDLFADTDLSAVAETQTLKGLNDLAMLNSAERRGLPLMQLGGMENQADWLARASETGPTWCNSPEVVRRVRDPHLLHQTLTALRLPLPDVRSSENPPPPDGEWLLKPIASGGGRGIVRWTPEAFGHPTLNEPHVFQRFVPGQAYSAVFVGLEPPGDVNFVGITRQLVGWEALNAPEFAWCGSVGPATLDVPTEHMIRRIGNILMWKFKLRGLFGCDLVVDSSGTPWLVEVNPRYPASAEVLELACGFTLMRSHAAAFGVSWRDPDADFETYPESVIAKGVLFAPHDFTMPELDPLQIATPCESINRVADVSPAGTLITAGQPVCTFLVDGIDDETATQKLKGTAREFLKQALQDA</sequence>
<proteinExistence type="predicted"/>
<name>A0A517SAU9_9PLAN</name>
<dbReference type="InterPro" id="IPR003806">
    <property type="entry name" value="ATP-grasp_PylC-type"/>
</dbReference>
<dbReference type="PROSITE" id="PS50975">
    <property type="entry name" value="ATP_GRASP"/>
    <property type="match status" value="1"/>
</dbReference>
<dbReference type="InParanoid" id="A0A517SAU9"/>
<dbReference type="InterPro" id="IPR011761">
    <property type="entry name" value="ATP-grasp"/>
</dbReference>
<gene>
    <name evidence="3" type="ORF">Pan44_12740</name>
</gene>
<evidence type="ECO:0000313" key="3">
    <source>
        <dbReference type="EMBL" id="QDT53258.1"/>
    </source>
</evidence>
<dbReference type="AlphaFoldDB" id="A0A517SAU9"/>
<accession>A0A517SAU9</accession>
<dbReference type="EMBL" id="CP036271">
    <property type="protein sequence ID" value="QDT53258.1"/>
    <property type="molecule type" value="Genomic_DNA"/>
</dbReference>
<evidence type="ECO:0000313" key="4">
    <source>
        <dbReference type="Proteomes" id="UP000315700"/>
    </source>
</evidence>
<feature type="domain" description="ATP-grasp" evidence="2">
    <location>
        <begin position="113"/>
        <end position="294"/>
    </location>
</feature>
<keyword evidence="1" id="KW-0547">Nucleotide-binding</keyword>
<reference evidence="3 4" key="1">
    <citation type="submission" date="2019-02" db="EMBL/GenBank/DDBJ databases">
        <title>Deep-cultivation of Planctomycetes and their phenomic and genomic characterization uncovers novel biology.</title>
        <authorList>
            <person name="Wiegand S."/>
            <person name="Jogler M."/>
            <person name="Boedeker C."/>
            <person name="Pinto D."/>
            <person name="Vollmers J."/>
            <person name="Rivas-Marin E."/>
            <person name="Kohn T."/>
            <person name="Peeters S.H."/>
            <person name="Heuer A."/>
            <person name="Rast P."/>
            <person name="Oberbeckmann S."/>
            <person name="Bunk B."/>
            <person name="Jeske O."/>
            <person name="Meyerdierks A."/>
            <person name="Storesund J.E."/>
            <person name="Kallscheuer N."/>
            <person name="Luecker S."/>
            <person name="Lage O.M."/>
            <person name="Pohl T."/>
            <person name="Merkel B.J."/>
            <person name="Hornburger P."/>
            <person name="Mueller R.-W."/>
            <person name="Bruemmer F."/>
            <person name="Labrenz M."/>
            <person name="Spormann A.M."/>
            <person name="Op den Camp H."/>
            <person name="Overmann J."/>
            <person name="Amann R."/>
            <person name="Jetten M.S.M."/>
            <person name="Mascher T."/>
            <person name="Medema M.H."/>
            <person name="Devos D.P."/>
            <person name="Kaster A.-K."/>
            <person name="Ovreas L."/>
            <person name="Rohde M."/>
            <person name="Galperin M.Y."/>
            <person name="Jogler C."/>
        </authorList>
    </citation>
    <scope>NUCLEOTIDE SEQUENCE [LARGE SCALE GENOMIC DNA]</scope>
    <source>
        <strain evidence="3 4">Pan44</strain>
    </source>
</reference>
<dbReference type="Pfam" id="PF02655">
    <property type="entry name" value="ATP-grasp_3"/>
    <property type="match status" value="1"/>
</dbReference>
<dbReference type="KEGG" id="ccos:Pan44_12740"/>
<dbReference type="Proteomes" id="UP000315700">
    <property type="component" value="Chromosome"/>
</dbReference>
<keyword evidence="4" id="KW-1185">Reference proteome</keyword>
<dbReference type="GO" id="GO:0046872">
    <property type="term" value="F:metal ion binding"/>
    <property type="evidence" value="ECO:0007669"/>
    <property type="project" value="InterPro"/>
</dbReference>
<dbReference type="OrthoDB" id="1804072at2"/>
<organism evidence="3 4">
    <name type="scientific">Caulifigura coniformis</name>
    <dbReference type="NCBI Taxonomy" id="2527983"/>
    <lineage>
        <taxon>Bacteria</taxon>
        <taxon>Pseudomonadati</taxon>
        <taxon>Planctomycetota</taxon>
        <taxon>Planctomycetia</taxon>
        <taxon>Planctomycetales</taxon>
        <taxon>Planctomycetaceae</taxon>
        <taxon>Caulifigura</taxon>
    </lineage>
</organism>
<dbReference type="GO" id="GO:0005524">
    <property type="term" value="F:ATP binding"/>
    <property type="evidence" value="ECO:0007669"/>
    <property type="project" value="UniProtKB-UniRule"/>
</dbReference>
<dbReference type="SUPFAM" id="SSF56059">
    <property type="entry name" value="Glutathione synthetase ATP-binding domain-like"/>
    <property type="match status" value="1"/>
</dbReference>
<evidence type="ECO:0000259" key="2">
    <source>
        <dbReference type="PROSITE" id="PS50975"/>
    </source>
</evidence>